<dbReference type="InterPro" id="IPR003838">
    <property type="entry name" value="ABC3_permease_C"/>
</dbReference>
<evidence type="ECO:0000313" key="11">
    <source>
        <dbReference type="Proteomes" id="UP000198815"/>
    </source>
</evidence>
<evidence type="ECO:0000259" key="9">
    <source>
        <dbReference type="Pfam" id="PF12704"/>
    </source>
</evidence>
<dbReference type="EMBL" id="FOGZ01000027">
    <property type="protein sequence ID" value="SER99950.1"/>
    <property type="molecule type" value="Genomic_DNA"/>
</dbReference>
<feature type="transmembrane region" description="Helical" evidence="7">
    <location>
        <begin position="417"/>
        <end position="436"/>
    </location>
</feature>
<evidence type="ECO:0000313" key="10">
    <source>
        <dbReference type="EMBL" id="SER99950.1"/>
    </source>
</evidence>
<keyword evidence="2" id="KW-1003">Cell membrane</keyword>
<evidence type="ECO:0000256" key="7">
    <source>
        <dbReference type="SAM" id="Phobius"/>
    </source>
</evidence>
<protein>
    <submittedName>
        <fullName evidence="10">Putative ABC transport system permease protein</fullName>
    </submittedName>
</protein>
<proteinExistence type="inferred from homology"/>
<evidence type="ECO:0000256" key="4">
    <source>
        <dbReference type="ARBA" id="ARBA00022989"/>
    </source>
</evidence>
<dbReference type="InterPro" id="IPR050250">
    <property type="entry name" value="Macrolide_Exporter_MacB"/>
</dbReference>
<sequence>MWKAAWKSLLGHKLRLILSALSVVLGIAFLSGSLTFTGMLKQTFDSITQGTIADVNVGVKGSFDVTSTLTPDYARTHLSDAEIDKIRAVDGVESASGTTSSFNSIYLLGTDGRVVASSGAPSVAANYMSEPAMNHQPGIVVKQGRAPRADNEVAVDPSSLSRSGYAIGDQVGVLTPSGTIRMTLVGALTWGSGGTAGASYLFFDNAATTKLIMGGVPGFHGAAVTVKRGEDPSVVAQRVASVIPAGFEAQPGSVIAQQVSTYIDQSVSFINIFLGVFAAISLVVAGFLIVNTFTILVAQRGRELALYRALGASRAQVARSVLFEAFAIGLIGGVFGLLLGALLAFGIGRLITALGLDIGSAVPMPSPSTIVISLLAGVVMTMLAAWIPAQRAGRVPPVAAMSGEFASGQGGLGRRTFIGGGIALVGFAGLITGVALHFGDRVWVLGGGAFLMLIGVALVSPIAGRPLIWLLGRLYRRFFGEPGKLAELNAVRQPRRTAATASALMIGLALVTMMAILGSSASTSVYHLIRDNLRGDFIITTVNQQPLPTGLYDQVSKIQGVDSVHRERRVVTRIDQKPAFLQGYPAADFNQLVTQTMVQGTMTDNLGDVIVSQTWAHDNGHSLGDRLTALNPTTGEPLQLTITGVFTTPRGVDSGGINTNLATLAAMGNKDKDSQLVVTLAPGASAADVESALKAETASNPLTVVQSQNDYAQQQGAQIDRLVTMIYALLGLAVVIAVLGIVNTLALSVIERTREIGLLRAVGMKRSQLRRMITLESVIIALLGAVLGMALGLVFGLALQRVLVDEGLSWLAIPWGQLGVFLLLSIAVGILAAIVPAQRAAKQNMLTAIAAE</sequence>
<feature type="transmembrane region" description="Helical" evidence="7">
    <location>
        <begin position="367"/>
        <end position="387"/>
    </location>
</feature>
<reference evidence="10 11" key="1">
    <citation type="submission" date="2016-10" db="EMBL/GenBank/DDBJ databases">
        <authorList>
            <person name="de Groot N.N."/>
        </authorList>
    </citation>
    <scope>NUCLEOTIDE SEQUENCE [LARGE SCALE GENOMIC DNA]</scope>
    <source>
        <strain evidence="10 11">DSM 16859</strain>
    </source>
</reference>
<feature type="transmembrane region" description="Helical" evidence="7">
    <location>
        <begin position="442"/>
        <end position="468"/>
    </location>
</feature>
<organism evidence="10 11">
    <name type="scientific">Propionibacterium cyclohexanicum</name>
    <dbReference type="NCBI Taxonomy" id="64702"/>
    <lineage>
        <taxon>Bacteria</taxon>
        <taxon>Bacillati</taxon>
        <taxon>Actinomycetota</taxon>
        <taxon>Actinomycetes</taxon>
        <taxon>Propionibacteriales</taxon>
        <taxon>Propionibacteriaceae</taxon>
        <taxon>Propionibacterium</taxon>
    </lineage>
</organism>
<feature type="transmembrane region" description="Helical" evidence="7">
    <location>
        <begin position="272"/>
        <end position="298"/>
    </location>
</feature>
<evidence type="ECO:0000256" key="2">
    <source>
        <dbReference type="ARBA" id="ARBA00022475"/>
    </source>
</evidence>
<dbReference type="Pfam" id="PF02687">
    <property type="entry name" value="FtsX"/>
    <property type="match status" value="2"/>
</dbReference>
<evidence type="ECO:0000256" key="1">
    <source>
        <dbReference type="ARBA" id="ARBA00004651"/>
    </source>
</evidence>
<name>A0A1H9TRN0_9ACTN</name>
<dbReference type="PANTHER" id="PTHR30572:SF4">
    <property type="entry name" value="ABC TRANSPORTER PERMEASE YTRF"/>
    <property type="match status" value="1"/>
</dbReference>
<dbReference type="Proteomes" id="UP000198815">
    <property type="component" value="Unassembled WGS sequence"/>
</dbReference>
<feature type="transmembrane region" description="Helical" evidence="7">
    <location>
        <begin position="498"/>
        <end position="518"/>
    </location>
</feature>
<feature type="domain" description="ABC3 transporter permease C-terminal" evidence="8">
    <location>
        <begin position="276"/>
        <end position="397"/>
    </location>
</feature>
<dbReference type="STRING" id="64702.SAMN05443377_12716"/>
<feature type="transmembrane region" description="Helical" evidence="7">
    <location>
        <begin position="815"/>
        <end position="835"/>
    </location>
</feature>
<dbReference type="PANTHER" id="PTHR30572">
    <property type="entry name" value="MEMBRANE COMPONENT OF TRANSPORTER-RELATED"/>
    <property type="match status" value="1"/>
</dbReference>
<feature type="domain" description="MacB-like periplasmic core" evidence="9">
    <location>
        <begin position="497"/>
        <end position="695"/>
    </location>
</feature>
<evidence type="ECO:0000256" key="3">
    <source>
        <dbReference type="ARBA" id="ARBA00022692"/>
    </source>
</evidence>
<gene>
    <name evidence="10" type="ORF">SAMN05443377_12716</name>
</gene>
<keyword evidence="5 7" id="KW-0472">Membrane</keyword>
<feature type="transmembrane region" description="Helical" evidence="7">
    <location>
        <begin position="773"/>
        <end position="795"/>
    </location>
</feature>
<feature type="transmembrane region" description="Helical" evidence="7">
    <location>
        <begin position="725"/>
        <end position="750"/>
    </location>
</feature>
<dbReference type="GO" id="GO:0005886">
    <property type="term" value="C:plasma membrane"/>
    <property type="evidence" value="ECO:0007669"/>
    <property type="project" value="UniProtKB-SubCell"/>
</dbReference>
<accession>A0A1H9TRN0</accession>
<keyword evidence="11" id="KW-1185">Reference proteome</keyword>
<comment type="similarity">
    <text evidence="6">Belongs to the ABC-4 integral membrane protein family.</text>
</comment>
<keyword evidence="4 7" id="KW-1133">Transmembrane helix</keyword>
<dbReference type="Pfam" id="PF12704">
    <property type="entry name" value="MacB_PCD"/>
    <property type="match status" value="2"/>
</dbReference>
<evidence type="ECO:0000256" key="5">
    <source>
        <dbReference type="ARBA" id="ARBA00023136"/>
    </source>
</evidence>
<keyword evidence="3 7" id="KW-0812">Transmembrane</keyword>
<dbReference type="InterPro" id="IPR025857">
    <property type="entry name" value="MacB_PCD"/>
</dbReference>
<feature type="domain" description="MacB-like periplasmic core" evidence="9">
    <location>
        <begin position="17"/>
        <end position="240"/>
    </location>
</feature>
<feature type="transmembrane region" description="Helical" evidence="7">
    <location>
        <begin position="321"/>
        <end position="347"/>
    </location>
</feature>
<evidence type="ECO:0000256" key="6">
    <source>
        <dbReference type="ARBA" id="ARBA00038076"/>
    </source>
</evidence>
<feature type="domain" description="ABC3 transporter permease C-terminal" evidence="8">
    <location>
        <begin position="729"/>
        <end position="844"/>
    </location>
</feature>
<dbReference type="GO" id="GO:0022857">
    <property type="term" value="F:transmembrane transporter activity"/>
    <property type="evidence" value="ECO:0007669"/>
    <property type="project" value="TreeGrafter"/>
</dbReference>
<evidence type="ECO:0000259" key="8">
    <source>
        <dbReference type="Pfam" id="PF02687"/>
    </source>
</evidence>
<comment type="subcellular location">
    <subcellularLocation>
        <location evidence="1">Cell membrane</location>
        <topology evidence="1">Multi-pass membrane protein</topology>
    </subcellularLocation>
</comment>
<dbReference type="AlphaFoldDB" id="A0A1H9TRN0"/>